<protein>
    <submittedName>
        <fullName evidence="3">IS110 family transposase</fullName>
    </submittedName>
</protein>
<accession>A0ABZ1U1C4</accession>
<sequence length="430" mass="46780">MAVTSHNTVVERESVKRLRVFCGIDWASDHHDIAMVDDTGALLARARIDDTAEGLAQLLQVLADHGDTAEEPTPVAIETSRGLLVACLRATGRPIYAINPMAAARYRDRHAVSRKKSDHLDAMVLANILRTDAAAHRPLPADTELVQAVAILARAQQDAVWDRTQAGNKLTAHLRAYFPGYLTAVGHRREGIYHPIARVLLAAAPTPEQASRLTRPQLRALLKKAGRKNTIEAEVNRLHAALRIPQMRQLPLVEQAMGRQALALVRQLEATCVSAEDLAEASVQAFETHPDAEIITSFPGLGPLSGARVLAEIGDDRSRFADARGLKAYAGAAPVTRASGKSVAVLARRVKNQRLASVGYMWAFAAMAHSTGARAHYDRRRATGERHTGAQRNLFNRMIGCLHHCLTRRIPFDEAVAFPAPPGPHLTLAA</sequence>
<proteinExistence type="predicted"/>
<feature type="domain" description="Transposase IS110-like N-terminal" evidence="1">
    <location>
        <begin position="22"/>
        <end position="179"/>
    </location>
</feature>
<dbReference type="InterPro" id="IPR047650">
    <property type="entry name" value="Transpos_IS110"/>
</dbReference>
<dbReference type="PANTHER" id="PTHR33055">
    <property type="entry name" value="TRANSPOSASE FOR INSERTION SEQUENCE ELEMENT IS1111A"/>
    <property type="match status" value="1"/>
</dbReference>
<evidence type="ECO:0000313" key="4">
    <source>
        <dbReference type="Proteomes" id="UP001432222"/>
    </source>
</evidence>
<dbReference type="InterPro" id="IPR002525">
    <property type="entry name" value="Transp_IS110-like_N"/>
</dbReference>
<dbReference type="Pfam" id="PF01548">
    <property type="entry name" value="DEDD_Tnp_IS110"/>
    <property type="match status" value="1"/>
</dbReference>
<evidence type="ECO:0000259" key="1">
    <source>
        <dbReference type="Pfam" id="PF01548"/>
    </source>
</evidence>
<name>A0ABZ1U1C4_9ACTN</name>
<dbReference type="InterPro" id="IPR003346">
    <property type="entry name" value="Transposase_20"/>
</dbReference>
<keyword evidence="4" id="KW-1185">Reference proteome</keyword>
<reference evidence="3" key="1">
    <citation type="submission" date="2022-10" db="EMBL/GenBank/DDBJ databases">
        <title>The complete genomes of actinobacterial strains from the NBC collection.</title>
        <authorList>
            <person name="Joergensen T.S."/>
            <person name="Alvarez Arevalo M."/>
            <person name="Sterndorff E.B."/>
            <person name="Faurdal D."/>
            <person name="Vuksanovic O."/>
            <person name="Mourched A.-S."/>
            <person name="Charusanti P."/>
            <person name="Shaw S."/>
            <person name="Blin K."/>
            <person name="Weber T."/>
        </authorList>
    </citation>
    <scope>NUCLEOTIDE SEQUENCE</scope>
    <source>
        <strain evidence="3">NBC_00222</strain>
    </source>
</reference>
<evidence type="ECO:0000313" key="3">
    <source>
        <dbReference type="EMBL" id="WUQ84848.1"/>
    </source>
</evidence>
<evidence type="ECO:0000259" key="2">
    <source>
        <dbReference type="Pfam" id="PF02371"/>
    </source>
</evidence>
<dbReference type="EMBL" id="CP108110">
    <property type="protein sequence ID" value="WUQ84848.1"/>
    <property type="molecule type" value="Genomic_DNA"/>
</dbReference>
<dbReference type="Proteomes" id="UP001432222">
    <property type="component" value="Chromosome"/>
</dbReference>
<dbReference type="NCBIfam" id="NF033542">
    <property type="entry name" value="transpos_IS110"/>
    <property type="match status" value="1"/>
</dbReference>
<feature type="domain" description="Transposase IS116/IS110/IS902 C-terminal" evidence="2">
    <location>
        <begin position="293"/>
        <end position="377"/>
    </location>
</feature>
<dbReference type="RefSeq" id="WP_328955671.1">
    <property type="nucleotide sequence ID" value="NZ_CP108110.1"/>
</dbReference>
<dbReference type="PANTHER" id="PTHR33055:SF3">
    <property type="entry name" value="PUTATIVE TRANSPOSASE FOR IS117-RELATED"/>
    <property type="match status" value="1"/>
</dbReference>
<dbReference type="Pfam" id="PF02371">
    <property type="entry name" value="Transposase_20"/>
    <property type="match status" value="1"/>
</dbReference>
<gene>
    <name evidence="3" type="ORF">OHA16_18865</name>
</gene>
<organism evidence="3 4">
    <name type="scientific">Kitasatospora purpeofusca</name>
    <dbReference type="NCBI Taxonomy" id="67352"/>
    <lineage>
        <taxon>Bacteria</taxon>
        <taxon>Bacillati</taxon>
        <taxon>Actinomycetota</taxon>
        <taxon>Actinomycetes</taxon>
        <taxon>Kitasatosporales</taxon>
        <taxon>Streptomycetaceae</taxon>
        <taxon>Kitasatospora</taxon>
    </lineage>
</organism>